<name>A0AAF3FI32_9BILA</name>
<dbReference type="PANTHER" id="PTHR32046:SF11">
    <property type="entry name" value="IMMUNE-ASSOCIATED NUCLEOTIDE-BINDING PROTEIN 10-LIKE"/>
    <property type="match status" value="1"/>
</dbReference>
<feature type="region of interest" description="Disordered" evidence="1">
    <location>
        <begin position="119"/>
        <end position="203"/>
    </location>
</feature>
<reference evidence="4" key="1">
    <citation type="submission" date="2024-02" db="UniProtKB">
        <authorList>
            <consortium name="WormBaseParasite"/>
        </authorList>
    </citation>
    <scope>IDENTIFICATION</scope>
</reference>
<dbReference type="Proteomes" id="UP000887575">
    <property type="component" value="Unassembled WGS sequence"/>
</dbReference>
<feature type="compositionally biased region" description="Polar residues" evidence="1">
    <location>
        <begin position="177"/>
        <end position="203"/>
    </location>
</feature>
<sequence length="598" mass="68623">MWNHSLTKLVKFQPTSEQRTERVRAAEEEVIRRAQQAANSINPWLREVTTEHARLFVETLNKSLWRIPQDDSVFSTELGKIDGCDVERKMKIEETEPKTLSKPSSPQNGLSSLETRDVELASKTSQSIATHCPQQPSNLSSHRHKTQQPREADEEALSNNSFEPKMTSSAPEAVPTNFVSPKNSQIHSSHQSNTSSAEAHDTQQNLKELAPAPIFTKAGESRIEAKRGNADWLQKQMENEAMAAEALMCVIPTKLEFCDDNYQRHEKKTFADSWSHSAMEVRKLLAHASRIRPHNTSDTLSINDTRTWIEQLIDPILKASSMIQTNIRKLHEQKRDLLNVENHIEYLSTIRVTTMKIIPLKSPQTVCTNVECVDFEIIDEKKVLVYKTVCHEDCRLHLNANLQECQVFGWTKKCKKCGHHIDEHERIKYKQKIFTQSLEAPQKLAQSEAETKKMSINRLESCINTYQKEFSYILFAMAAFSTFLAKKGMAQKINIFDEHLKKLLNDEVTKIKSVPGLNQDEYHQLAALRTEYHQSCRRFAQEHTTEISLQELQDIRQKLFSMPLTGSNISEIFTIHVKVDQQDHEAEVIKHSAEMLTE</sequence>
<dbReference type="PANTHER" id="PTHR32046">
    <property type="entry name" value="G DOMAIN-CONTAINING PROTEIN"/>
    <property type="match status" value="1"/>
</dbReference>
<evidence type="ECO:0000313" key="3">
    <source>
        <dbReference type="Proteomes" id="UP000887575"/>
    </source>
</evidence>
<dbReference type="Pfam" id="PF26633">
    <property type="entry name" value="DUF8206"/>
    <property type="match status" value="1"/>
</dbReference>
<keyword evidence="3" id="KW-1185">Reference proteome</keyword>
<organism evidence="3 4">
    <name type="scientific">Mesorhabditis belari</name>
    <dbReference type="NCBI Taxonomy" id="2138241"/>
    <lineage>
        <taxon>Eukaryota</taxon>
        <taxon>Metazoa</taxon>
        <taxon>Ecdysozoa</taxon>
        <taxon>Nematoda</taxon>
        <taxon>Chromadorea</taxon>
        <taxon>Rhabditida</taxon>
        <taxon>Rhabditina</taxon>
        <taxon>Rhabditomorpha</taxon>
        <taxon>Rhabditoidea</taxon>
        <taxon>Rhabditidae</taxon>
        <taxon>Mesorhabditinae</taxon>
        <taxon>Mesorhabditis</taxon>
    </lineage>
</organism>
<feature type="compositionally biased region" description="Polar residues" evidence="1">
    <location>
        <begin position="157"/>
        <end position="170"/>
    </location>
</feature>
<dbReference type="InterPro" id="IPR058519">
    <property type="entry name" value="DUF8206"/>
</dbReference>
<proteinExistence type="predicted"/>
<protein>
    <recommendedName>
        <fullName evidence="2">DUF8206 domain-containing protein</fullName>
    </recommendedName>
</protein>
<dbReference type="AlphaFoldDB" id="A0AAF3FI32"/>
<evidence type="ECO:0000313" key="4">
    <source>
        <dbReference type="WBParaSite" id="MBELARI_LOCUS656"/>
    </source>
</evidence>
<dbReference type="WBParaSite" id="MBELARI_LOCUS656">
    <property type="protein sequence ID" value="MBELARI_LOCUS656"/>
    <property type="gene ID" value="MBELARI_LOCUS656"/>
</dbReference>
<feature type="domain" description="DUF8206" evidence="2">
    <location>
        <begin position="360"/>
        <end position="430"/>
    </location>
</feature>
<evidence type="ECO:0000256" key="1">
    <source>
        <dbReference type="SAM" id="MobiDB-lite"/>
    </source>
</evidence>
<accession>A0AAF3FI32</accession>
<evidence type="ECO:0000259" key="2">
    <source>
        <dbReference type="Pfam" id="PF26633"/>
    </source>
</evidence>
<feature type="compositionally biased region" description="Polar residues" evidence="1">
    <location>
        <begin position="122"/>
        <end position="140"/>
    </location>
</feature>